<comment type="caution">
    <text evidence="3">The sequence shown here is derived from an EMBL/GenBank/DDBJ whole genome shotgun (WGS) entry which is preliminary data.</text>
</comment>
<keyword evidence="1" id="KW-1133">Transmembrane helix</keyword>
<organism evidence="3 4">
    <name type="scientific">Marinobacter pelagius</name>
    <dbReference type="NCBI Taxonomy" id="379482"/>
    <lineage>
        <taxon>Bacteria</taxon>
        <taxon>Pseudomonadati</taxon>
        <taxon>Pseudomonadota</taxon>
        <taxon>Gammaproteobacteria</taxon>
        <taxon>Pseudomonadales</taxon>
        <taxon>Marinobacteraceae</taxon>
        <taxon>Marinobacter</taxon>
    </lineage>
</organism>
<protein>
    <submittedName>
        <fullName evidence="3">TadE-like protein</fullName>
    </submittedName>
</protein>
<keyword evidence="1" id="KW-0812">Transmembrane</keyword>
<feature type="transmembrane region" description="Helical" evidence="1">
    <location>
        <begin position="20"/>
        <end position="46"/>
    </location>
</feature>
<evidence type="ECO:0000259" key="2">
    <source>
        <dbReference type="Pfam" id="PF07811"/>
    </source>
</evidence>
<dbReference type="Pfam" id="PF07811">
    <property type="entry name" value="TadE"/>
    <property type="match status" value="1"/>
</dbReference>
<name>A0A366GGP9_9GAMM</name>
<keyword evidence="1" id="KW-0472">Membrane</keyword>
<accession>A0A366GGP9</accession>
<dbReference type="AlphaFoldDB" id="A0A366GGP9"/>
<evidence type="ECO:0000313" key="4">
    <source>
        <dbReference type="Proteomes" id="UP000252995"/>
    </source>
</evidence>
<dbReference type="InterPro" id="IPR012495">
    <property type="entry name" value="TadE-like_dom"/>
</dbReference>
<reference evidence="3 4" key="1">
    <citation type="submission" date="2018-06" db="EMBL/GenBank/DDBJ databases">
        <title>Freshwater and sediment microbial communities from various areas in North America, analyzing microbe dynamics in response to fracking.</title>
        <authorList>
            <person name="Lamendella R."/>
        </authorList>
    </citation>
    <scope>NUCLEOTIDE SEQUENCE [LARGE SCALE GENOMIC DNA]</scope>
    <source>
        <strain evidence="3 4">114J</strain>
    </source>
</reference>
<dbReference type="RefSeq" id="WP_258546161.1">
    <property type="nucleotide sequence ID" value="NZ_QNRO01000024.1"/>
</dbReference>
<evidence type="ECO:0000256" key="1">
    <source>
        <dbReference type="SAM" id="Phobius"/>
    </source>
</evidence>
<proteinExistence type="predicted"/>
<dbReference type="Proteomes" id="UP000252995">
    <property type="component" value="Unassembled WGS sequence"/>
</dbReference>
<dbReference type="EMBL" id="QNRO01000024">
    <property type="protein sequence ID" value="RBP25059.1"/>
    <property type="molecule type" value="Genomic_DNA"/>
</dbReference>
<evidence type="ECO:0000313" key="3">
    <source>
        <dbReference type="EMBL" id="RBP25059.1"/>
    </source>
</evidence>
<feature type="domain" description="TadE-like" evidence="2">
    <location>
        <begin position="20"/>
        <end position="60"/>
    </location>
</feature>
<sequence length="159" mass="16997">MNSLPRRANQGVNGLIGSQGVVALEFILIFPLIISILYAASAYGVLFFQKYQLQNIVDRASVSVFALDRNQWSGSVSDRALEISSETLEALLGEFDGSLGKSINSKGCIVENASGVSLLRCQITAKGDSSPMLPQITLPFVGSFPPFPKVVQVEAAVAF</sequence>
<gene>
    <name evidence="3" type="ORF">DET50_12452</name>
</gene>